<dbReference type="Proteomes" id="UP000509448">
    <property type="component" value="Chromosome"/>
</dbReference>
<evidence type="ECO:0000256" key="5">
    <source>
        <dbReference type="HAMAP-Rule" id="MF_00291"/>
    </source>
</evidence>
<reference evidence="6 7" key="1">
    <citation type="journal article" date="2019" name="ISME J.">
        <title>Isolation and characterization of a thermophilic sulfur- and iron-reducing thaumarchaeote from a terrestrial acidic hot spring.</title>
        <authorList>
            <person name="Kato S."/>
            <person name="Itoh T."/>
            <person name="Yuki M."/>
            <person name="Nagamori M."/>
            <person name="Ohnishi M."/>
            <person name="Uematsu K."/>
            <person name="Suzuki K."/>
            <person name="Takashina T."/>
            <person name="Ohkuma M."/>
        </authorList>
    </citation>
    <scope>NUCLEOTIDE SEQUENCE [LARGE SCALE GENOMIC DNA]</scope>
    <source>
        <strain evidence="6 7">NAS-02</strain>
    </source>
</reference>
<accession>A0A4P2VEB6</accession>
<dbReference type="Pfam" id="PF00318">
    <property type="entry name" value="Ribosomal_S2"/>
    <property type="match status" value="2"/>
</dbReference>
<dbReference type="InterPro" id="IPR005707">
    <property type="entry name" value="Ribosomal_uS2_euk/arc"/>
</dbReference>
<evidence type="ECO:0000256" key="1">
    <source>
        <dbReference type="ARBA" id="ARBA00006242"/>
    </source>
</evidence>
<evidence type="ECO:0000313" key="6">
    <source>
        <dbReference type="EMBL" id="BBE41743.1"/>
    </source>
</evidence>
<gene>
    <name evidence="5" type="primary">rps2</name>
    <name evidence="6" type="ORF">NAS2_0352</name>
</gene>
<keyword evidence="7" id="KW-1185">Reference proteome</keyword>
<protein>
    <recommendedName>
        <fullName evidence="4 5">Small ribosomal subunit protein uS2</fullName>
    </recommendedName>
</protein>
<dbReference type="PRINTS" id="PR00395">
    <property type="entry name" value="RIBOSOMALS2"/>
</dbReference>
<comment type="similarity">
    <text evidence="1 5">Belongs to the universal ribosomal protein uS2 family.</text>
</comment>
<dbReference type="InterPro" id="IPR023591">
    <property type="entry name" value="Ribosomal_uS2_flav_dom_sf"/>
</dbReference>
<evidence type="ECO:0000313" key="7">
    <source>
        <dbReference type="Proteomes" id="UP000509448"/>
    </source>
</evidence>
<evidence type="ECO:0000256" key="4">
    <source>
        <dbReference type="ARBA" id="ARBA00035256"/>
    </source>
</evidence>
<keyword evidence="2 5" id="KW-0689">Ribosomal protein</keyword>
<dbReference type="GeneID" id="55584170"/>
<dbReference type="GO" id="GO:0003735">
    <property type="term" value="F:structural constituent of ribosome"/>
    <property type="evidence" value="ECO:0007669"/>
    <property type="project" value="InterPro"/>
</dbReference>
<dbReference type="InterPro" id="IPR001865">
    <property type="entry name" value="Ribosomal_uS2"/>
</dbReference>
<dbReference type="RefSeq" id="WP_174448052.1">
    <property type="nucleotide sequence ID" value="NZ_AP018732.1"/>
</dbReference>
<name>A0A4P2VEB6_9ARCH</name>
<sequence>MSEGPEDKEQPQQQEDQLSAKTLVATGIRIGTTVRTKFMEQFIARMRPDGLYILDMNKILYRIDVAGHFLARIEPGKLLVYSSREFAKTPIERFSELVGCRAVTGRFMPGMLTNPQLPYYVEADAVLVVDPLLDSQAVVEASRMGIPVVALCDTDCVPSDVDLIIPANNRGRKALAAVFWLLARSTLIHSGALSPEQPMKYAIEDFETKLEEQAVEG</sequence>
<dbReference type="OrthoDB" id="371797at2157"/>
<dbReference type="KEGG" id="ccai:NAS2_0352"/>
<dbReference type="AlphaFoldDB" id="A0A4P2VEB6"/>
<keyword evidence="3 5" id="KW-0687">Ribonucleoprotein</keyword>
<dbReference type="Gene3D" id="3.40.50.10490">
    <property type="entry name" value="Glucose-6-phosphate isomerase like protein, domain 1"/>
    <property type="match status" value="1"/>
</dbReference>
<dbReference type="InterPro" id="IPR023454">
    <property type="entry name" value="Ribosomal_uS2_arc"/>
</dbReference>
<dbReference type="GO" id="GO:0006412">
    <property type="term" value="P:translation"/>
    <property type="evidence" value="ECO:0007669"/>
    <property type="project" value="UniProtKB-UniRule"/>
</dbReference>
<proteinExistence type="inferred from homology"/>
<evidence type="ECO:0000256" key="3">
    <source>
        <dbReference type="ARBA" id="ARBA00023274"/>
    </source>
</evidence>
<dbReference type="FunFam" id="3.40.50.10490:FF:000030">
    <property type="entry name" value="30S ribosomal protein S2"/>
    <property type="match status" value="1"/>
</dbReference>
<dbReference type="SUPFAM" id="SSF52313">
    <property type="entry name" value="Ribosomal protein S2"/>
    <property type="match status" value="1"/>
</dbReference>
<dbReference type="PANTHER" id="PTHR11489">
    <property type="entry name" value="40S RIBOSOMAL PROTEIN SA"/>
    <property type="match status" value="1"/>
</dbReference>
<organism evidence="6 7">
    <name type="scientific">Conexivisphaera calida</name>
    <dbReference type="NCBI Taxonomy" id="1874277"/>
    <lineage>
        <taxon>Archaea</taxon>
        <taxon>Nitrososphaerota</taxon>
        <taxon>Conexivisphaeria</taxon>
        <taxon>Conexivisphaerales</taxon>
        <taxon>Conexivisphaeraceae</taxon>
        <taxon>Conexivisphaera</taxon>
    </lineage>
</organism>
<dbReference type="GO" id="GO:0015935">
    <property type="term" value="C:small ribosomal subunit"/>
    <property type="evidence" value="ECO:0007669"/>
    <property type="project" value="InterPro"/>
</dbReference>
<dbReference type="NCBIfam" id="TIGR01012">
    <property type="entry name" value="uS2_euk_arch"/>
    <property type="match status" value="1"/>
</dbReference>
<dbReference type="EMBL" id="AP018732">
    <property type="protein sequence ID" value="BBE41743.1"/>
    <property type="molecule type" value="Genomic_DNA"/>
</dbReference>
<dbReference type="HAMAP" id="MF_00291_A">
    <property type="entry name" value="Ribosomal_uS2_A"/>
    <property type="match status" value="1"/>
</dbReference>
<dbReference type="CDD" id="cd01425">
    <property type="entry name" value="RPS2"/>
    <property type="match status" value="1"/>
</dbReference>
<evidence type="ECO:0000256" key="2">
    <source>
        <dbReference type="ARBA" id="ARBA00022980"/>
    </source>
</evidence>